<dbReference type="Proteomes" id="UP000190675">
    <property type="component" value="Chromosome I"/>
</dbReference>
<dbReference type="EMBL" id="LT670818">
    <property type="protein sequence ID" value="SHG73386.1"/>
    <property type="molecule type" value="Genomic_DNA"/>
</dbReference>
<name>A0A1M5M826_9BRAD</name>
<reference evidence="1 2" key="1">
    <citation type="submission" date="2016-11" db="EMBL/GenBank/DDBJ databases">
        <authorList>
            <person name="Jaros S."/>
            <person name="Januszkiewicz K."/>
            <person name="Wedrychowicz H."/>
        </authorList>
    </citation>
    <scope>NUCLEOTIDE SEQUENCE [LARGE SCALE GENOMIC DNA]</scope>
    <source>
        <strain evidence="1 2">GAS242</strain>
    </source>
</reference>
<sequence>MLHYRAYLLDKHSHIISAANLYCADEQAARERAEQLADVNDVELWQLDRRIAIFKSGTALPKTIGVRTDV</sequence>
<organism evidence="1 2">
    <name type="scientific">Bradyrhizobium erythrophlei</name>
    <dbReference type="NCBI Taxonomy" id="1437360"/>
    <lineage>
        <taxon>Bacteria</taxon>
        <taxon>Pseudomonadati</taxon>
        <taxon>Pseudomonadota</taxon>
        <taxon>Alphaproteobacteria</taxon>
        <taxon>Hyphomicrobiales</taxon>
        <taxon>Nitrobacteraceae</taxon>
        <taxon>Bradyrhizobium</taxon>
    </lineage>
</organism>
<accession>A0A1M5M826</accession>
<dbReference type="RefSeq" id="WP_079573529.1">
    <property type="nucleotide sequence ID" value="NZ_LT670818.1"/>
</dbReference>
<dbReference type="AlphaFoldDB" id="A0A1M5M826"/>
<dbReference type="OrthoDB" id="8241917at2"/>
<evidence type="ECO:0000313" key="1">
    <source>
        <dbReference type="EMBL" id="SHG73386.1"/>
    </source>
</evidence>
<gene>
    <name evidence="1" type="ORF">SAMN05444169_3874</name>
</gene>
<protein>
    <submittedName>
        <fullName evidence="1">Uncharacterized protein</fullName>
    </submittedName>
</protein>
<evidence type="ECO:0000313" key="2">
    <source>
        <dbReference type="Proteomes" id="UP000190675"/>
    </source>
</evidence>
<proteinExistence type="predicted"/>